<evidence type="ECO:0000313" key="13">
    <source>
        <dbReference type="EMBL" id="RMC08825.1"/>
    </source>
</evidence>
<evidence type="ECO:0000256" key="11">
    <source>
        <dbReference type="ARBA" id="ARBA00031591"/>
    </source>
</evidence>
<evidence type="ECO:0000313" key="14">
    <source>
        <dbReference type="Proteomes" id="UP000269221"/>
    </source>
</evidence>
<dbReference type="GO" id="GO:0007200">
    <property type="term" value="P:phospholipase C-activating G protein-coupled receptor signaling pathway"/>
    <property type="evidence" value="ECO:0007669"/>
    <property type="project" value="TreeGrafter"/>
</dbReference>
<dbReference type="GO" id="GO:0007204">
    <property type="term" value="P:positive regulation of cytosolic calcium ion concentration"/>
    <property type="evidence" value="ECO:0007669"/>
    <property type="project" value="TreeGrafter"/>
</dbReference>
<organism evidence="13 14">
    <name type="scientific">Hirundo rustica rustica</name>
    <dbReference type="NCBI Taxonomy" id="333673"/>
    <lineage>
        <taxon>Eukaryota</taxon>
        <taxon>Metazoa</taxon>
        <taxon>Chordata</taxon>
        <taxon>Craniata</taxon>
        <taxon>Vertebrata</taxon>
        <taxon>Euteleostomi</taxon>
        <taxon>Archelosauria</taxon>
        <taxon>Archosauria</taxon>
        <taxon>Dinosauria</taxon>
        <taxon>Saurischia</taxon>
        <taxon>Theropoda</taxon>
        <taxon>Coelurosauria</taxon>
        <taxon>Aves</taxon>
        <taxon>Neognathae</taxon>
        <taxon>Neoaves</taxon>
        <taxon>Telluraves</taxon>
        <taxon>Australaves</taxon>
        <taxon>Passeriformes</taxon>
        <taxon>Sylvioidea</taxon>
        <taxon>Hirundinidae</taxon>
        <taxon>Hirundo</taxon>
    </lineage>
</organism>
<dbReference type="PANTHER" id="PTHR11866:SF10">
    <property type="entry name" value="PROSTAGLANDIN E2 RECEPTOR EP3 SUBTYPE"/>
    <property type="match status" value="1"/>
</dbReference>
<keyword evidence="3" id="KW-1003">Cell membrane</keyword>
<dbReference type="GO" id="GO:0060455">
    <property type="term" value="P:negative regulation of gastric acid secretion"/>
    <property type="evidence" value="ECO:0007669"/>
    <property type="project" value="TreeGrafter"/>
</dbReference>
<accession>A0A3M0K6T3</accession>
<dbReference type="EMBL" id="QRBI01000117">
    <property type="protein sequence ID" value="RMC08825.1"/>
    <property type="molecule type" value="Genomic_DNA"/>
</dbReference>
<evidence type="ECO:0000256" key="12">
    <source>
        <dbReference type="ARBA" id="ARBA00046395"/>
    </source>
</evidence>
<dbReference type="GO" id="GO:0005886">
    <property type="term" value="C:plasma membrane"/>
    <property type="evidence" value="ECO:0007669"/>
    <property type="project" value="UniProtKB-SubCell"/>
</dbReference>
<evidence type="ECO:0000256" key="10">
    <source>
        <dbReference type="ARBA" id="ARBA00023224"/>
    </source>
</evidence>
<proteinExistence type="predicted"/>
<dbReference type="GO" id="GO:0007189">
    <property type="term" value="P:adenylate cyclase-activating G protein-coupled receptor signaling pathway"/>
    <property type="evidence" value="ECO:0007669"/>
    <property type="project" value="TreeGrafter"/>
</dbReference>
<dbReference type="InterPro" id="IPR008365">
    <property type="entry name" value="Prostanoid_rcpt"/>
</dbReference>
<keyword evidence="4" id="KW-0812">Transmembrane</keyword>
<keyword evidence="8" id="KW-0675">Receptor</keyword>
<dbReference type="STRING" id="333673.A0A3M0K6T3"/>
<keyword evidence="7" id="KW-0472">Membrane</keyword>
<evidence type="ECO:0000256" key="8">
    <source>
        <dbReference type="ARBA" id="ARBA00023170"/>
    </source>
</evidence>
<evidence type="ECO:0000256" key="9">
    <source>
        <dbReference type="ARBA" id="ARBA00023180"/>
    </source>
</evidence>
<comment type="subunit">
    <text evidence="12">Interacts (via C-terminus) with MKLN1.</text>
</comment>
<sequence>MLRMAWEHRAGPCRGEWRRWELRKECHLSLTAVRLASLNQILDPWVYLLLRKILLRRFRQAASAVSKCSNAECGDRSITLSEEIRRTAA</sequence>
<keyword evidence="10" id="KW-0807">Transducer</keyword>
<name>A0A3M0K6T3_HIRRU</name>
<dbReference type="PANTHER" id="PTHR11866">
    <property type="entry name" value="G-PROTEIN COUPLED RECEPTOR FAMILY 1 MEMBER"/>
    <property type="match status" value="1"/>
</dbReference>
<evidence type="ECO:0000256" key="5">
    <source>
        <dbReference type="ARBA" id="ARBA00022989"/>
    </source>
</evidence>
<keyword evidence="6" id="KW-0297">G-protein coupled receptor</keyword>
<gene>
    <name evidence="13" type="ORF">DUI87_15076</name>
</gene>
<evidence type="ECO:0000256" key="6">
    <source>
        <dbReference type="ARBA" id="ARBA00023040"/>
    </source>
</evidence>
<evidence type="ECO:0000256" key="1">
    <source>
        <dbReference type="ARBA" id="ARBA00004651"/>
    </source>
</evidence>
<dbReference type="AlphaFoldDB" id="A0A3M0K6T3"/>
<comment type="caution">
    <text evidence="13">The sequence shown here is derived from an EMBL/GenBank/DDBJ whole genome shotgun (WGS) entry which is preliminary data.</text>
</comment>
<evidence type="ECO:0000256" key="2">
    <source>
        <dbReference type="ARBA" id="ARBA00015397"/>
    </source>
</evidence>
<reference evidence="13 14" key="1">
    <citation type="submission" date="2018-07" db="EMBL/GenBank/DDBJ databases">
        <title>A high quality draft genome assembly of the barn swallow (H. rustica rustica).</title>
        <authorList>
            <person name="Formenti G."/>
            <person name="Chiara M."/>
            <person name="Poveda L."/>
            <person name="Francoijs K.-J."/>
            <person name="Bonisoli-Alquati A."/>
            <person name="Canova L."/>
            <person name="Gianfranceschi L."/>
            <person name="Horner D.S."/>
            <person name="Saino N."/>
        </authorList>
    </citation>
    <scope>NUCLEOTIDE SEQUENCE [LARGE SCALE GENOMIC DNA]</scope>
    <source>
        <strain evidence="13">Chelidonia</strain>
        <tissue evidence="13">Blood</tissue>
    </source>
</reference>
<evidence type="ECO:0000256" key="7">
    <source>
        <dbReference type="ARBA" id="ARBA00023136"/>
    </source>
</evidence>
<keyword evidence="5" id="KW-1133">Transmembrane helix</keyword>
<dbReference type="GO" id="GO:0006954">
    <property type="term" value="P:inflammatory response"/>
    <property type="evidence" value="ECO:0007669"/>
    <property type="project" value="TreeGrafter"/>
</dbReference>
<dbReference type="Proteomes" id="UP000269221">
    <property type="component" value="Unassembled WGS sequence"/>
</dbReference>
<comment type="subcellular location">
    <subcellularLocation>
        <location evidence="1">Cell membrane</location>
        <topology evidence="1">Multi-pass membrane protein</topology>
    </subcellularLocation>
</comment>
<dbReference type="GO" id="GO:0004957">
    <property type="term" value="F:prostaglandin E receptor activity"/>
    <property type="evidence" value="ECO:0007669"/>
    <property type="project" value="TreeGrafter"/>
</dbReference>
<keyword evidence="14" id="KW-1185">Reference proteome</keyword>
<protein>
    <recommendedName>
        <fullName evidence="2">Prostaglandin E2 receptor EP3 subtype</fullName>
    </recommendedName>
    <alternativeName>
        <fullName evidence="11">Prostanoid EP3 receptor</fullName>
    </alternativeName>
</protein>
<dbReference type="GO" id="GO:0014827">
    <property type="term" value="P:intestine smooth muscle contraction"/>
    <property type="evidence" value="ECO:0007669"/>
    <property type="project" value="TreeGrafter"/>
</dbReference>
<dbReference type="OrthoDB" id="5959154at2759"/>
<evidence type="ECO:0000256" key="3">
    <source>
        <dbReference type="ARBA" id="ARBA00022475"/>
    </source>
</evidence>
<evidence type="ECO:0000256" key="4">
    <source>
        <dbReference type="ARBA" id="ARBA00022692"/>
    </source>
</evidence>
<keyword evidence="9" id="KW-0325">Glycoprotein</keyword>